<evidence type="ECO:0000256" key="2">
    <source>
        <dbReference type="ARBA" id="ARBA00023268"/>
    </source>
</evidence>
<keyword evidence="1" id="KW-0808">Transferase</keyword>
<dbReference type="PANTHER" id="PTHR43775">
    <property type="entry name" value="FATTY ACID SYNTHASE"/>
    <property type="match status" value="1"/>
</dbReference>
<evidence type="ECO:0000259" key="5">
    <source>
        <dbReference type="PROSITE" id="PS52019"/>
    </source>
</evidence>
<comment type="caution">
    <text evidence="3">Lacks conserved residue(s) required for the propagation of feature annotation.</text>
</comment>
<gene>
    <name evidence="6" type="ORF">SAV31267_088130</name>
</gene>
<dbReference type="AlphaFoldDB" id="A0A4D4N475"/>
<evidence type="ECO:0000256" key="4">
    <source>
        <dbReference type="SAM" id="MobiDB-lite"/>
    </source>
</evidence>
<dbReference type="InterPro" id="IPR050091">
    <property type="entry name" value="PKS_NRPS_Biosynth_Enz"/>
</dbReference>
<feature type="region of interest" description="N-terminal hotdog fold" evidence="3">
    <location>
        <begin position="1"/>
        <end position="89"/>
    </location>
</feature>
<proteinExistence type="predicted"/>
<dbReference type="EMBL" id="BJHY01000001">
    <property type="protein sequence ID" value="GDY79328.1"/>
    <property type="molecule type" value="Genomic_DNA"/>
</dbReference>
<dbReference type="Pfam" id="PF14765">
    <property type="entry name" value="PS-DH"/>
    <property type="match status" value="1"/>
</dbReference>
<dbReference type="PANTHER" id="PTHR43775:SF51">
    <property type="entry name" value="INACTIVE PHENOLPHTHIOCEROL SYNTHESIS POLYKETIDE SYNTHASE TYPE I PKS1-RELATED"/>
    <property type="match status" value="1"/>
</dbReference>
<evidence type="ECO:0000256" key="1">
    <source>
        <dbReference type="ARBA" id="ARBA00022679"/>
    </source>
</evidence>
<feature type="region of interest" description="C-terminal hotdog fold" evidence="3">
    <location>
        <begin position="102"/>
        <end position="247"/>
    </location>
</feature>
<feature type="compositionally biased region" description="Low complexity" evidence="4">
    <location>
        <begin position="246"/>
        <end position="260"/>
    </location>
</feature>
<accession>A0A4D4N475</accession>
<feature type="compositionally biased region" description="Basic residues" evidence="4">
    <location>
        <begin position="269"/>
        <end position="278"/>
    </location>
</feature>
<keyword evidence="2" id="KW-0511">Multifunctional enzyme</keyword>
<dbReference type="InterPro" id="IPR049551">
    <property type="entry name" value="PKS_DH_C"/>
</dbReference>
<dbReference type="Proteomes" id="UP000299211">
    <property type="component" value="Unassembled WGS sequence"/>
</dbReference>
<dbReference type="PROSITE" id="PS52019">
    <property type="entry name" value="PKS_MFAS_DH"/>
    <property type="match status" value="1"/>
</dbReference>
<evidence type="ECO:0000256" key="3">
    <source>
        <dbReference type="PROSITE-ProRule" id="PRU01363"/>
    </source>
</evidence>
<dbReference type="GO" id="GO:0004312">
    <property type="term" value="F:fatty acid synthase activity"/>
    <property type="evidence" value="ECO:0007669"/>
    <property type="project" value="TreeGrafter"/>
</dbReference>
<comment type="caution">
    <text evidence="6">The sequence shown here is derived from an EMBL/GenBank/DDBJ whole genome shotgun (WGS) entry which is preliminary data.</text>
</comment>
<evidence type="ECO:0000313" key="7">
    <source>
        <dbReference type="Proteomes" id="UP000299211"/>
    </source>
</evidence>
<evidence type="ECO:0000313" key="6">
    <source>
        <dbReference type="EMBL" id="GDY79328.1"/>
    </source>
</evidence>
<feature type="domain" description="PKS/mFAS DH" evidence="5">
    <location>
        <begin position="1"/>
        <end position="247"/>
    </location>
</feature>
<dbReference type="InterPro" id="IPR042104">
    <property type="entry name" value="PKS_dehydratase_sf"/>
</dbReference>
<dbReference type="InterPro" id="IPR049900">
    <property type="entry name" value="PKS_mFAS_DH"/>
</dbReference>
<protein>
    <recommendedName>
        <fullName evidence="5">PKS/mFAS DH domain-containing protein</fullName>
    </recommendedName>
</protein>
<dbReference type="GO" id="GO:0006633">
    <property type="term" value="P:fatty acid biosynthetic process"/>
    <property type="evidence" value="ECO:0007669"/>
    <property type="project" value="TreeGrafter"/>
</dbReference>
<dbReference type="InterPro" id="IPR020807">
    <property type="entry name" value="PKS_DH"/>
</dbReference>
<reference evidence="6 7" key="1">
    <citation type="submission" date="2019-04" db="EMBL/GenBank/DDBJ databases">
        <title>Draft genome sequences of Streptomyces avermitilis ATCC 31267.</title>
        <authorList>
            <person name="Komaki H."/>
            <person name="Tamura T."/>
            <person name="Hosoyama A."/>
        </authorList>
    </citation>
    <scope>NUCLEOTIDE SEQUENCE [LARGE SCALE GENOMIC DNA]</scope>
    <source>
        <strain evidence="6 7">ATCC 31267</strain>
    </source>
</reference>
<sequence>MRAGDEVDCGTVEELTLRTPLVLPEQGSVILQLSVGAPQGPQTPEEPERRTFALYAREDDGLSSSSAAATGTEWTCHATGVLTGTARPAEEHTQEPWPPADAAPVDLDGWYEQLAGAGLGYGPVFQGLREVWRRGDEVFAVVTLPESTEGQAADAARYALHPALLDAALHPVVLRHEGDAAADGHGWLPFSWTGVTVAASGASTLHVRLTVRTDEDAVGLLATDASGRIVISAGPSPSGPSPPSSSRPRAPATTTTSSASNGGRCTSPPHRHGQPTGP</sequence>
<dbReference type="Gene3D" id="3.10.129.110">
    <property type="entry name" value="Polyketide synthase dehydratase"/>
    <property type="match status" value="1"/>
</dbReference>
<feature type="region of interest" description="Disordered" evidence="4">
    <location>
        <begin position="231"/>
        <end position="278"/>
    </location>
</feature>
<dbReference type="SMART" id="SM00826">
    <property type="entry name" value="PKS_DH"/>
    <property type="match status" value="1"/>
</dbReference>
<name>A0A4D4N475_STRAX</name>
<organism evidence="6 7">
    <name type="scientific">Streptomyces avermitilis</name>
    <dbReference type="NCBI Taxonomy" id="33903"/>
    <lineage>
        <taxon>Bacteria</taxon>
        <taxon>Bacillati</taxon>
        <taxon>Actinomycetota</taxon>
        <taxon>Actinomycetes</taxon>
        <taxon>Kitasatosporales</taxon>
        <taxon>Streptomycetaceae</taxon>
        <taxon>Streptomyces</taxon>
    </lineage>
</organism>